<sequence length="62" mass="7152">MTMHRTGGTKSFVRLRDELTKNDPEGNEPDNIAMFKATYTRKKDKPIDLTIANAMARYAEYK</sequence>
<dbReference type="AlphaFoldDB" id="A0AAD9WM87"/>
<dbReference type="EMBL" id="JANJYI010000009">
    <property type="protein sequence ID" value="KAK2635190.1"/>
    <property type="molecule type" value="Genomic_DNA"/>
</dbReference>
<protein>
    <submittedName>
        <fullName evidence="2">Uncharacterized protein</fullName>
    </submittedName>
</protein>
<evidence type="ECO:0000256" key="1">
    <source>
        <dbReference type="SAM" id="MobiDB-lite"/>
    </source>
</evidence>
<gene>
    <name evidence="2" type="ORF">Ddye_029982</name>
</gene>
<feature type="compositionally biased region" description="Basic and acidic residues" evidence="1">
    <location>
        <begin position="14"/>
        <end position="24"/>
    </location>
</feature>
<dbReference type="Pfam" id="PF03004">
    <property type="entry name" value="Transposase_24"/>
    <property type="match status" value="1"/>
</dbReference>
<keyword evidence="3" id="KW-1185">Reference proteome</keyword>
<accession>A0AAD9WM87</accession>
<dbReference type="Proteomes" id="UP001280121">
    <property type="component" value="Unassembled WGS sequence"/>
</dbReference>
<dbReference type="InterPro" id="IPR004252">
    <property type="entry name" value="Probable_transposase_24"/>
</dbReference>
<name>A0AAD9WM87_9ROSI</name>
<reference evidence="2" key="1">
    <citation type="journal article" date="2023" name="Plant J.">
        <title>Genome sequences and population genomics provide insights into the demographic history, inbreeding, and mutation load of two 'living fossil' tree species of Dipteronia.</title>
        <authorList>
            <person name="Feng Y."/>
            <person name="Comes H.P."/>
            <person name="Chen J."/>
            <person name="Zhu S."/>
            <person name="Lu R."/>
            <person name="Zhang X."/>
            <person name="Li P."/>
            <person name="Qiu J."/>
            <person name="Olsen K.M."/>
            <person name="Qiu Y."/>
        </authorList>
    </citation>
    <scope>NUCLEOTIDE SEQUENCE</scope>
    <source>
        <strain evidence="2">KIB01</strain>
    </source>
</reference>
<evidence type="ECO:0000313" key="3">
    <source>
        <dbReference type="Proteomes" id="UP001280121"/>
    </source>
</evidence>
<organism evidence="2 3">
    <name type="scientific">Dipteronia dyeriana</name>
    <dbReference type="NCBI Taxonomy" id="168575"/>
    <lineage>
        <taxon>Eukaryota</taxon>
        <taxon>Viridiplantae</taxon>
        <taxon>Streptophyta</taxon>
        <taxon>Embryophyta</taxon>
        <taxon>Tracheophyta</taxon>
        <taxon>Spermatophyta</taxon>
        <taxon>Magnoliopsida</taxon>
        <taxon>eudicotyledons</taxon>
        <taxon>Gunneridae</taxon>
        <taxon>Pentapetalae</taxon>
        <taxon>rosids</taxon>
        <taxon>malvids</taxon>
        <taxon>Sapindales</taxon>
        <taxon>Sapindaceae</taxon>
        <taxon>Hippocastanoideae</taxon>
        <taxon>Acereae</taxon>
        <taxon>Dipteronia</taxon>
    </lineage>
</organism>
<evidence type="ECO:0000313" key="2">
    <source>
        <dbReference type="EMBL" id="KAK2635190.1"/>
    </source>
</evidence>
<feature type="region of interest" description="Disordered" evidence="1">
    <location>
        <begin position="1"/>
        <end position="31"/>
    </location>
</feature>
<proteinExistence type="predicted"/>
<comment type="caution">
    <text evidence="2">The sequence shown here is derived from an EMBL/GenBank/DDBJ whole genome shotgun (WGS) entry which is preliminary data.</text>
</comment>